<reference evidence="4 5" key="2">
    <citation type="submission" date="2016-05" db="EMBL/GenBank/DDBJ databases">
        <title>Lineage-specific infection strategies underlie the spectrum of fungal disease in amphibians.</title>
        <authorList>
            <person name="Cuomo C.A."/>
            <person name="Farrer R.A."/>
            <person name="James T."/>
            <person name="Longcore J."/>
            <person name="Birren B."/>
        </authorList>
    </citation>
    <scope>NUCLEOTIDE SEQUENCE [LARGE SCALE GENOMIC DNA]</scope>
    <source>
        <strain evidence="4 5">JEL423</strain>
    </source>
</reference>
<dbReference type="InterPro" id="IPR008584">
    <property type="entry name" value="CXXC_Zn-binding_euk"/>
</dbReference>
<dbReference type="OrthoDB" id="10248838at2759"/>
<evidence type="ECO:0000313" key="5">
    <source>
        <dbReference type="Proteomes" id="UP000077115"/>
    </source>
</evidence>
<evidence type="ECO:0000256" key="3">
    <source>
        <dbReference type="ARBA" id="ARBA00022833"/>
    </source>
</evidence>
<accession>A0A177WD76</accession>
<organism evidence="4 5">
    <name type="scientific">Batrachochytrium dendrobatidis (strain JEL423)</name>
    <dbReference type="NCBI Taxonomy" id="403673"/>
    <lineage>
        <taxon>Eukaryota</taxon>
        <taxon>Fungi</taxon>
        <taxon>Fungi incertae sedis</taxon>
        <taxon>Chytridiomycota</taxon>
        <taxon>Chytridiomycota incertae sedis</taxon>
        <taxon>Chytridiomycetes</taxon>
        <taxon>Rhizophydiales</taxon>
        <taxon>Rhizophydiales incertae sedis</taxon>
        <taxon>Batrachochytrium</taxon>
    </lineage>
</organism>
<dbReference type="SUPFAM" id="SSF141678">
    <property type="entry name" value="MAL13P1.257-like"/>
    <property type="match status" value="1"/>
</dbReference>
<dbReference type="VEuPathDB" id="FungiDB:BDEG_21701"/>
<evidence type="ECO:0000313" key="4">
    <source>
        <dbReference type="EMBL" id="OAJ37705.1"/>
    </source>
</evidence>
<comment type="similarity">
    <text evidence="1">Belongs to the UPF0587 family.</text>
</comment>
<dbReference type="GO" id="GO:0008270">
    <property type="term" value="F:zinc ion binding"/>
    <property type="evidence" value="ECO:0007669"/>
    <property type="project" value="TreeGrafter"/>
</dbReference>
<dbReference type="EMBL" id="DS022301">
    <property type="protein sequence ID" value="OAJ37705.1"/>
    <property type="molecule type" value="Genomic_DNA"/>
</dbReference>
<reference evidence="4 5" key="1">
    <citation type="submission" date="2006-10" db="EMBL/GenBank/DDBJ databases">
        <title>The Genome Sequence of Batrachochytrium dendrobatidis JEL423.</title>
        <authorList>
            <consortium name="The Broad Institute Genome Sequencing Platform"/>
            <person name="Birren B."/>
            <person name="Lander E."/>
            <person name="Galagan J."/>
            <person name="Cuomo C."/>
            <person name="Devon K."/>
            <person name="Jaffe D."/>
            <person name="Butler J."/>
            <person name="Alvarez P."/>
            <person name="Gnerre S."/>
            <person name="Grabherr M."/>
            <person name="Kleber M."/>
            <person name="Mauceli E."/>
            <person name="Brockman W."/>
            <person name="Young S."/>
            <person name="LaButti K."/>
            <person name="Sykes S."/>
            <person name="DeCaprio D."/>
            <person name="Crawford M."/>
            <person name="Koehrsen M."/>
            <person name="Engels R."/>
            <person name="Montgomery P."/>
            <person name="Pearson M."/>
            <person name="Howarth C."/>
            <person name="Larson L."/>
            <person name="White J."/>
            <person name="O'Leary S."/>
            <person name="Kodira C."/>
            <person name="Zeng Q."/>
            <person name="Yandava C."/>
            <person name="Alvarado L."/>
            <person name="Longcore J."/>
            <person name="James T."/>
        </authorList>
    </citation>
    <scope>NUCLEOTIDE SEQUENCE [LARGE SCALE GENOMIC DNA]</scope>
    <source>
        <strain evidence="4 5">JEL423</strain>
    </source>
</reference>
<proteinExistence type="inferred from homology"/>
<keyword evidence="3" id="KW-0862">Zinc</keyword>
<dbReference type="PANTHER" id="PTHR12857:SF0">
    <property type="entry name" value="CXXC MOTIF CONTAINING ZINC BINDING PROTEIN"/>
    <property type="match status" value="1"/>
</dbReference>
<dbReference type="Pfam" id="PF05907">
    <property type="entry name" value="CXXC_Zn-b_euk"/>
    <property type="match status" value="1"/>
</dbReference>
<evidence type="ECO:0000256" key="1">
    <source>
        <dbReference type="ARBA" id="ARBA00007818"/>
    </source>
</evidence>
<dbReference type="AlphaFoldDB" id="A0A177WD76"/>
<sequence length="108" mass="12078">MTNSRGSTNLMMRCKFCKAEGSVDLELDTLKPYTLEQSGKFGPLIIIEGRGWEPTEWIPADGFKAEGAETGTKFEDIDLADREWSEYDEKAGEAVEILEIESNVIKAK</sequence>
<protein>
    <submittedName>
        <fullName evidence="4">Uncharacterized protein</fullName>
    </submittedName>
</protein>
<name>A0A177WD76_BATDL</name>
<evidence type="ECO:0000256" key="2">
    <source>
        <dbReference type="ARBA" id="ARBA00022723"/>
    </source>
</evidence>
<dbReference type="Proteomes" id="UP000077115">
    <property type="component" value="Unassembled WGS sequence"/>
</dbReference>
<dbReference type="PANTHER" id="PTHR12857">
    <property type="entry name" value="CXXC MOTIF CONTAINING ZINC BINDING PROTEIN"/>
    <property type="match status" value="1"/>
</dbReference>
<keyword evidence="2" id="KW-0479">Metal-binding</keyword>
<gene>
    <name evidence="4" type="ORF">BDEG_21701</name>
</gene>